<comment type="caution">
    <text evidence="6">The sequence shown here is derived from an EMBL/GenBank/DDBJ whole genome shotgun (WGS) entry which is preliminary data.</text>
</comment>
<reference evidence="6 7" key="1">
    <citation type="submission" date="2020-04" db="EMBL/GenBank/DDBJ databases">
        <title>Novel species.</title>
        <authorList>
            <person name="Teo W.F.A."/>
            <person name="Lipun K."/>
            <person name="Srisuk N."/>
            <person name="Duangmal K."/>
        </authorList>
    </citation>
    <scope>NUCLEOTIDE SEQUENCE [LARGE SCALE GENOMIC DNA]</scope>
    <source>
        <strain evidence="6 7">K13G38</strain>
    </source>
</reference>
<dbReference type="InterPro" id="IPR029063">
    <property type="entry name" value="SAM-dependent_MTases_sf"/>
</dbReference>
<evidence type="ECO:0000313" key="6">
    <source>
        <dbReference type="EMBL" id="NKQ57828.1"/>
    </source>
</evidence>
<evidence type="ECO:0000256" key="3">
    <source>
        <dbReference type="ARBA" id="ARBA00022691"/>
    </source>
</evidence>
<dbReference type="CDD" id="cd02440">
    <property type="entry name" value="AdoMet_MTases"/>
    <property type="match status" value="1"/>
</dbReference>
<dbReference type="PANTHER" id="PTHR43464:SF19">
    <property type="entry name" value="UBIQUINONE BIOSYNTHESIS O-METHYLTRANSFERASE, MITOCHONDRIAL"/>
    <property type="match status" value="1"/>
</dbReference>
<keyword evidence="1 6" id="KW-0489">Methyltransferase</keyword>
<name>A0ABX1JDK8_9PSEU</name>
<sequence length="217" mass="23661">MAQSPKAEFEAIYQGAHIPWDIGEPQPALAELVNAGWCVGVVLDAGCGTGELGLAVARRGHTVTGLDVSPRAIELARRKAAERDLEARFEATDITELTGYDDAFDTVVDSGLLHVLDPTAQERYLGVLRRVCRPGGRVAVLCFADVPGARTPGGRGLTEARLRELFTDGWEIEAFERAGVLGIIPEGLGEQSEWPKDDRGRTPMTGWRLRARRRKTD</sequence>
<accession>A0ABX1JDK8</accession>
<keyword evidence="3" id="KW-0949">S-adenosyl-L-methionine</keyword>
<organism evidence="6 7">
    <name type="scientific">Amycolatopsis acididurans</name>
    <dbReference type="NCBI Taxonomy" id="2724524"/>
    <lineage>
        <taxon>Bacteria</taxon>
        <taxon>Bacillati</taxon>
        <taxon>Actinomycetota</taxon>
        <taxon>Actinomycetes</taxon>
        <taxon>Pseudonocardiales</taxon>
        <taxon>Pseudonocardiaceae</taxon>
        <taxon>Amycolatopsis</taxon>
    </lineage>
</organism>
<feature type="domain" description="Methyltransferase" evidence="5">
    <location>
        <begin position="42"/>
        <end position="136"/>
    </location>
</feature>
<gene>
    <name evidence="6" type="ORF">HFP15_33705</name>
</gene>
<protein>
    <submittedName>
        <fullName evidence="6">Class I SAM-dependent methyltransferase</fullName>
    </submittedName>
</protein>
<dbReference type="EMBL" id="JAAXLS010000043">
    <property type="protein sequence ID" value="NKQ57828.1"/>
    <property type="molecule type" value="Genomic_DNA"/>
</dbReference>
<dbReference type="InterPro" id="IPR041698">
    <property type="entry name" value="Methyltransf_25"/>
</dbReference>
<proteinExistence type="predicted"/>
<dbReference type="RefSeq" id="WP_168521075.1">
    <property type="nucleotide sequence ID" value="NZ_JAAXLS010000043.1"/>
</dbReference>
<keyword evidence="2" id="KW-0808">Transferase</keyword>
<dbReference type="SUPFAM" id="SSF53335">
    <property type="entry name" value="S-adenosyl-L-methionine-dependent methyltransferases"/>
    <property type="match status" value="1"/>
</dbReference>
<dbReference type="Proteomes" id="UP000715441">
    <property type="component" value="Unassembled WGS sequence"/>
</dbReference>
<evidence type="ECO:0000313" key="7">
    <source>
        <dbReference type="Proteomes" id="UP000715441"/>
    </source>
</evidence>
<evidence type="ECO:0000256" key="4">
    <source>
        <dbReference type="SAM" id="MobiDB-lite"/>
    </source>
</evidence>
<dbReference type="GO" id="GO:0008168">
    <property type="term" value="F:methyltransferase activity"/>
    <property type="evidence" value="ECO:0007669"/>
    <property type="project" value="UniProtKB-KW"/>
</dbReference>
<dbReference type="GO" id="GO:0032259">
    <property type="term" value="P:methylation"/>
    <property type="evidence" value="ECO:0007669"/>
    <property type="project" value="UniProtKB-KW"/>
</dbReference>
<feature type="region of interest" description="Disordered" evidence="4">
    <location>
        <begin position="191"/>
        <end position="217"/>
    </location>
</feature>
<dbReference type="Gene3D" id="3.40.50.150">
    <property type="entry name" value="Vaccinia Virus protein VP39"/>
    <property type="match status" value="1"/>
</dbReference>
<dbReference type="PANTHER" id="PTHR43464">
    <property type="entry name" value="METHYLTRANSFERASE"/>
    <property type="match status" value="1"/>
</dbReference>
<dbReference type="Pfam" id="PF13649">
    <property type="entry name" value="Methyltransf_25"/>
    <property type="match status" value="1"/>
</dbReference>
<keyword evidence="7" id="KW-1185">Reference proteome</keyword>
<evidence type="ECO:0000259" key="5">
    <source>
        <dbReference type="Pfam" id="PF13649"/>
    </source>
</evidence>
<evidence type="ECO:0000256" key="2">
    <source>
        <dbReference type="ARBA" id="ARBA00022679"/>
    </source>
</evidence>
<evidence type="ECO:0000256" key="1">
    <source>
        <dbReference type="ARBA" id="ARBA00022603"/>
    </source>
</evidence>